<keyword evidence="1 2" id="KW-0690">Ribosome biogenesis</keyword>
<dbReference type="RefSeq" id="WP_143183511.1">
    <property type="nucleotide sequence ID" value="NZ_FQYR01000003.1"/>
</dbReference>
<dbReference type="OrthoDB" id="9793478at2"/>
<dbReference type="Proteomes" id="UP000184510">
    <property type="component" value="Unassembled WGS sequence"/>
</dbReference>
<dbReference type="InParanoid" id="A0A1M6IWQ1"/>
<evidence type="ECO:0000313" key="3">
    <source>
        <dbReference type="EMBL" id="SHJ38857.1"/>
    </source>
</evidence>
<dbReference type="FunCoup" id="A0A1M6IWQ1">
    <property type="interactions" value="421"/>
</dbReference>
<name>A0A1M6IWQ1_9BACT</name>
<dbReference type="InterPro" id="IPR020053">
    <property type="entry name" value="Ribosome-bd_factorA_CS"/>
</dbReference>
<evidence type="ECO:0000256" key="1">
    <source>
        <dbReference type="ARBA" id="ARBA00022517"/>
    </source>
</evidence>
<comment type="function">
    <text evidence="2">One of several proteins that assist in the late maturation steps of the functional core of the 30S ribosomal subunit. Associates with free 30S ribosomal subunits (but not with 30S subunits that are part of 70S ribosomes or polysomes). Required for efficient processing of 16S rRNA. May interact with the 5'-terminal helix region of 16S rRNA.</text>
</comment>
<dbReference type="PANTHER" id="PTHR33515:SF1">
    <property type="entry name" value="RIBOSOME-BINDING FACTOR A, CHLOROPLASTIC-RELATED"/>
    <property type="match status" value="1"/>
</dbReference>
<dbReference type="PROSITE" id="PS01319">
    <property type="entry name" value="RBFA"/>
    <property type="match status" value="1"/>
</dbReference>
<comment type="subcellular location">
    <subcellularLocation>
        <location evidence="2">Cytoplasm</location>
    </subcellularLocation>
</comment>
<organism evidence="3 4">
    <name type="scientific">Rubritalea squalenifaciens DSM 18772</name>
    <dbReference type="NCBI Taxonomy" id="1123071"/>
    <lineage>
        <taxon>Bacteria</taxon>
        <taxon>Pseudomonadati</taxon>
        <taxon>Verrucomicrobiota</taxon>
        <taxon>Verrucomicrobiia</taxon>
        <taxon>Verrucomicrobiales</taxon>
        <taxon>Rubritaleaceae</taxon>
        <taxon>Rubritalea</taxon>
    </lineage>
</organism>
<dbReference type="GO" id="GO:0030490">
    <property type="term" value="P:maturation of SSU-rRNA"/>
    <property type="evidence" value="ECO:0007669"/>
    <property type="project" value="UniProtKB-UniRule"/>
</dbReference>
<dbReference type="InterPro" id="IPR000238">
    <property type="entry name" value="RbfA"/>
</dbReference>
<comment type="subunit">
    <text evidence="2">Monomer. Binds 30S ribosomal subunits, but not 50S ribosomal subunits or 70S ribosomes.</text>
</comment>
<dbReference type="AlphaFoldDB" id="A0A1M6IWQ1"/>
<gene>
    <name evidence="2" type="primary">rbfA</name>
    <name evidence="3" type="ORF">SAMN02745181_1937</name>
</gene>
<sequence length="120" mass="13455">MSQRLDRINELMKREISTVVQRDFEFKNVLVTISDVEITDDLREGKVFVSVLGGSAQPVLDKLNASKGPIQSRVAKRVTLRCTPVLTFREDSSAQRGVDVINLLEEVDKLPTAPEVDEED</sequence>
<dbReference type="InterPro" id="IPR023799">
    <property type="entry name" value="RbfA_dom_sf"/>
</dbReference>
<dbReference type="InterPro" id="IPR015946">
    <property type="entry name" value="KH_dom-like_a/b"/>
</dbReference>
<dbReference type="EMBL" id="FQYR01000003">
    <property type="protein sequence ID" value="SHJ38857.1"/>
    <property type="molecule type" value="Genomic_DNA"/>
</dbReference>
<keyword evidence="2" id="KW-0963">Cytoplasm</keyword>
<proteinExistence type="inferred from homology"/>
<dbReference type="STRING" id="1123071.SAMN02745181_1937"/>
<reference evidence="3 4" key="1">
    <citation type="submission" date="2016-11" db="EMBL/GenBank/DDBJ databases">
        <authorList>
            <person name="Jaros S."/>
            <person name="Januszkiewicz K."/>
            <person name="Wedrychowicz H."/>
        </authorList>
    </citation>
    <scope>NUCLEOTIDE SEQUENCE [LARGE SCALE GENOMIC DNA]</scope>
    <source>
        <strain evidence="3 4">DSM 18772</strain>
    </source>
</reference>
<evidence type="ECO:0000256" key="2">
    <source>
        <dbReference type="HAMAP-Rule" id="MF_00003"/>
    </source>
</evidence>
<dbReference type="GO" id="GO:0043024">
    <property type="term" value="F:ribosomal small subunit binding"/>
    <property type="evidence" value="ECO:0007669"/>
    <property type="project" value="TreeGrafter"/>
</dbReference>
<dbReference type="NCBIfam" id="TIGR00082">
    <property type="entry name" value="rbfA"/>
    <property type="match status" value="1"/>
</dbReference>
<dbReference type="PANTHER" id="PTHR33515">
    <property type="entry name" value="RIBOSOME-BINDING FACTOR A, CHLOROPLASTIC-RELATED"/>
    <property type="match status" value="1"/>
</dbReference>
<dbReference type="SUPFAM" id="SSF89919">
    <property type="entry name" value="Ribosome-binding factor A, RbfA"/>
    <property type="match status" value="1"/>
</dbReference>
<dbReference type="Gene3D" id="3.30.300.20">
    <property type="match status" value="1"/>
</dbReference>
<keyword evidence="4" id="KW-1185">Reference proteome</keyword>
<evidence type="ECO:0000313" key="4">
    <source>
        <dbReference type="Proteomes" id="UP000184510"/>
    </source>
</evidence>
<comment type="similarity">
    <text evidence="2">Belongs to the RbfA family.</text>
</comment>
<dbReference type="GO" id="GO:0005829">
    <property type="term" value="C:cytosol"/>
    <property type="evidence" value="ECO:0007669"/>
    <property type="project" value="TreeGrafter"/>
</dbReference>
<protein>
    <recommendedName>
        <fullName evidence="2">Ribosome-binding factor A</fullName>
    </recommendedName>
</protein>
<dbReference type="Pfam" id="PF02033">
    <property type="entry name" value="RBFA"/>
    <property type="match status" value="1"/>
</dbReference>
<dbReference type="HAMAP" id="MF_00003">
    <property type="entry name" value="RbfA"/>
    <property type="match status" value="1"/>
</dbReference>
<accession>A0A1M6IWQ1</accession>